<dbReference type="InterPro" id="IPR001810">
    <property type="entry name" value="F-box_dom"/>
</dbReference>
<dbReference type="SUPFAM" id="SSF52058">
    <property type="entry name" value="L domain-like"/>
    <property type="match status" value="1"/>
</dbReference>
<dbReference type="SUPFAM" id="SSF81383">
    <property type="entry name" value="F-box domain"/>
    <property type="match status" value="1"/>
</dbReference>
<proteinExistence type="predicted"/>
<dbReference type="Proteomes" id="UP001448207">
    <property type="component" value="Unassembled WGS sequence"/>
</dbReference>
<dbReference type="InterPro" id="IPR036047">
    <property type="entry name" value="F-box-like_dom_sf"/>
</dbReference>
<accession>A0ABR3AYS2</accession>
<organism evidence="2 3">
    <name type="scientific">Phycomyces blakesleeanus</name>
    <dbReference type="NCBI Taxonomy" id="4837"/>
    <lineage>
        <taxon>Eukaryota</taxon>
        <taxon>Fungi</taxon>
        <taxon>Fungi incertae sedis</taxon>
        <taxon>Mucoromycota</taxon>
        <taxon>Mucoromycotina</taxon>
        <taxon>Mucoromycetes</taxon>
        <taxon>Mucorales</taxon>
        <taxon>Phycomycetaceae</taxon>
        <taxon>Phycomyces</taxon>
    </lineage>
</organism>
<evidence type="ECO:0000313" key="3">
    <source>
        <dbReference type="Proteomes" id="UP001448207"/>
    </source>
</evidence>
<feature type="domain" description="F-box" evidence="1">
    <location>
        <begin position="1"/>
        <end position="45"/>
    </location>
</feature>
<keyword evidence="3" id="KW-1185">Reference proteome</keyword>
<comment type="caution">
    <text evidence="2">The sequence shown here is derived from an EMBL/GenBank/DDBJ whole genome shotgun (WGS) entry which is preliminary data.</text>
</comment>
<dbReference type="Gene3D" id="3.80.10.10">
    <property type="entry name" value="Ribonuclease Inhibitor"/>
    <property type="match status" value="2"/>
</dbReference>
<dbReference type="InterPro" id="IPR032675">
    <property type="entry name" value="LRR_dom_sf"/>
</dbReference>
<gene>
    <name evidence="2" type="ORF">J3Q64DRAFT_1699623</name>
</gene>
<protein>
    <recommendedName>
        <fullName evidence="1">F-box domain-containing protein</fullName>
    </recommendedName>
</protein>
<sequence length="507" mass="57998">MTATQLPHEVLAHVASYLSVNEQSRCNTVCKKRNTIFAQLLWSPININIVAKIHVFYDSCEENYLQPTGTTEKRSKKLKMYFLEPSHNDLKQFHFDILSCLPNLTHLTIGDFVRKSMVFGIQDFERRHTILPYLNSLSTHVSLDKIPQNLSTVCQVGTAPKITSFNCTATDNGEIWMFYFAAKYSQVFDMTLSVWSDNKTCISKKDSLMDGKVQISRVSDTNCRNQLIRPDVCRIIRVDLLKSSLWKVKAPVKNIQYTAKKYITQPTFEQRLNLLLDMSMATAETVKCHFEGKGVSLGLNDLTTVFSICPNLVSIDLKHCDVYLAVDTLLYGCGSLKNLTLLTGGLYLASDPMKFTNEHKLKRVDTNSGTISVDALDYLSTQCPLLGHLVLSTVQSSWFYISQDHQDGWYPETKQVTSEQKEAIEYIETYFKDFETKRLLGQMRISGSLDETSPYWKHSLFRGYLELKFGDVSNYKIIWGDEDDKEYKDREGSEDLKNMYDALDDLP</sequence>
<dbReference type="PROSITE" id="PS50181">
    <property type="entry name" value="FBOX"/>
    <property type="match status" value="1"/>
</dbReference>
<reference evidence="2 3" key="1">
    <citation type="submission" date="2024-04" db="EMBL/GenBank/DDBJ databases">
        <title>Symmetric and asymmetric DNA N6-adenine methylation regulates different biological responses in Mucorales.</title>
        <authorList>
            <consortium name="Lawrence Berkeley National Laboratory"/>
            <person name="Lax C."/>
            <person name="Mondo S.J."/>
            <person name="Osorio-Concepcion M."/>
            <person name="Muszewska A."/>
            <person name="Corrochano-Luque M."/>
            <person name="Gutierrez G."/>
            <person name="Riley R."/>
            <person name="Lipzen A."/>
            <person name="Guo J."/>
            <person name="Hundley H."/>
            <person name="Amirebrahimi M."/>
            <person name="Ng V."/>
            <person name="Lorenzo-Gutierrez D."/>
            <person name="Binder U."/>
            <person name="Yang J."/>
            <person name="Song Y."/>
            <person name="Canovas D."/>
            <person name="Navarro E."/>
            <person name="Freitag M."/>
            <person name="Gabaldon T."/>
            <person name="Grigoriev I.V."/>
            <person name="Corrochano L.M."/>
            <person name="Nicolas F.E."/>
            <person name="Garre V."/>
        </authorList>
    </citation>
    <scope>NUCLEOTIDE SEQUENCE [LARGE SCALE GENOMIC DNA]</scope>
    <source>
        <strain evidence="2 3">L51</strain>
    </source>
</reference>
<dbReference type="EMBL" id="JBCLYO010000012">
    <property type="protein sequence ID" value="KAL0084253.1"/>
    <property type="molecule type" value="Genomic_DNA"/>
</dbReference>
<dbReference type="Pfam" id="PF12937">
    <property type="entry name" value="F-box-like"/>
    <property type="match status" value="1"/>
</dbReference>
<name>A0ABR3AYS2_PHYBL</name>
<evidence type="ECO:0000259" key="1">
    <source>
        <dbReference type="PROSITE" id="PS50181"/>
    </source>
</evidence>
<evidence type="ECO:0000313" key="2">
    <source>
        <dbReference type="EMBL" id="KAL0084253.1"/>
    </source>
</evidence>